<reference evidence="1 2" key="1">
    <citation type="journal article" date="2019" name="Sci. Rep.">
        <title>Orb-weaving spider Araneus ventricosus genome elucidates the spidroin gene catalogue.</title>
        <authorList>
            <person name="Kono N."/>
            <person name="Nakamura H."/>
            <person name="Ohtoshi R."/>
            <person name="Moran D.A.P."/>
            <person name="Shinohara A."/>
            <person name="Yoshida Y."/>
            <person name="Fujiwara M."/>
            <person name="Mori M."/>
            <person name="Tomita M."/>
            <person name="Arakawa K."/>
        </authorList>
    </citation>
    <scope>NUCLEOTIDE SEQUENCE [LARGE SCALE GENOMIC DNA]</scope>
</reference>
<evidence type="ECO:0000313" key="1">
    <source>
        <dbReference type="EMBL" id="GBM93354.1"/>
    </source>
</evidence>
<accession>A0A4Y2JTS7</accession>
<dbReference type="AlphaFoldDB" id="A0A4Y2JTS7"/>
<evidence type="ECO:0000313" key="2">
    <source>
        <dbReference type="Proteomes" id="UP000499080"/>
    </source>
</evidence>
<dbReference type="EMBL" id="BGPR01003868">
    <property type="protein sequence ID" value="GBM93354.1"/>
    <property type="molecule type" value="Genomic_DNA"/>
</dbReference>
<sequence>MATSSNSKRFLLRGDIPFLPEDGSTPFDTRKISQSDVLIFGTSCGDGENIWGGGEHPGNLNGSRCNSSSTEARVLVAITDHGPTPPEIGTYSHLSGNRAPPLIYPQGKREPAYLSVGFSSLKLALPWA</sequence>
<protein>
    <submittedName>
        <fullName evidence="1">Uncharacterized protein</fullName>
    </submittedName>
</protein>
<organism evidence="1 2">
    <name type="scientific">Araneus ventricosus</name>
    <name type="common">Orbweaver spider</name>
    <name type="synonym">Epeira ventricosa</name>
    <dbReference type="NCBI Taxonomy" id="182803"/>
    <lineage>
        <taxon>Eukaryota</taxon>
        <taxon>Metazoa</taxon>
        <taxon>Ecdysozoa</taxon>
        <taxon>Arthropoda</taxon>
        <taxon>Chelicerata</taxon>
        <taxon>Arachnida</taxon>
        <taxon>Araneae</taxon>
        <taxon>Araneomorphae</taxon>
        <taxon>Entelegynae</taxon>
        <taxon>Araneoidea</taxon>
        <taxon>Araneidae</taxon>
        <taxon>Araneus</taxon>
    </lineage>
</organism>
<dbReference type="Proteomes" id="UP000499080">
    <property type="component" value="Unassembled WGS sequence"/>
</dbReference>
<comment type="caution">
    <text evidence="1">The sequence shown here is derived from an EMBL/GenBank/DDBJ whole genome shotgun (WGS) entry which is preliminary data.</text>
</comment>
<gene>
    <name evidence="1" type="ORF">AVEN_159723_1</name>
</gene>
<proteinExistence type="predicted"/>
<name>A0A4Y2JTS7_ARAVE</name>
<keyword evidence="2" id="KW-1185">Reference proteome</keyword>